<dbReference type="Pfam" id="PF00501">
    <property type="entry name" value="AMP-binding"/>
    <property type="match status" value="1"/>
</dbReference>
<reference evidence="11 12" key="1">
    <citation type="submission" date="2018-06" db="EMBL/GenBank/DDBJ databases">
        <title>Genomic Encyclopedia of Type Strains, Phase IV (KMG-IV): sequencing the most valuable type-strain genomes for metagenomic binning, comparative biology and taxonomic classification.</title>
        <authorList>
            <person name="Goeker M."/>
        </authorList>
    </citation>
    <scope>NUCLEOTIDE SEQUENCE [LARGE SCALE GENOMIC DNA]</scope>
    <source>
        <strain evidence="11 12">DSM 44599</strain>
    </source>
</reference>
<feature type="domain" description="Carrier" evidence="10">
    <location>
        <begin position="1059"/>
        <end position="1135"/>
    </location>
</feature>
<dbReference type="Gene3D" id="3.30.559.30">
    <property type="entry name" value="Nonribosomal peptide synthetase, condensation domain"/>
    <property type="match status" value="1"/>
</dbReference>
<dbReference type="InterPro" id="IPR009081">
    <property type="entry name" value="PP-bd_ACP"/>
</dbReference>
<evidence type="ECO:0000256" key="4">
    <source>
        <dbReference type="ARBA" id="ARBA00016743"/>
    </source>
</evidence>
<dbReference type="OrthoDB" id="2472181at2"/>
<dbReference type="STRING" id="1210090.GCA_001613185_03851"/>
<comment type="caution">
    <text evidence="11">The sequence shown here is derived from an EMBL/GenBank/DDBJ whole genome shotgun (WGS) entry which is preliminary data.</text>
</comment>
<name>A0A366D6D8_9NOCA</name>
<dbReference type="SUPFAM" id="SSF52777">
    <property type="entry name" value="CoA-dependent acyltransferases"/>
    <property type="match status" value="2"/>
</dbReference>
<keyword evidence="6" id="KW-0597">Phosphoprotein</keyword>
<dbReference type="UniPathway" id="UPA00011"/>
<evidence type="ECO:0000259" key="10">
    <source>
        <dbReference type="PROSITE" id="PS50075"/>
    </source>
</evidence>
<evidence type="ECO:0000256" key="5">
    <source>
        <dbReference type="ARBA" id="ARBA00022450"/>
    </source>
</evidence>
<evidence type="ECO:0000256" key="1">
    <source>
        <dbReference type="ARBA" id="ARBA00001957"/>
    </source>
</evidence>
<dbReference type="CDD" id="cd19535">
    <property type="entry name" value="Cyc_NRPS"/>
    <property type="match status" value="1"/>
</dbReference>
<organism evidence="11 12">
    <name type="scientific">Nocardia puris</name>
    <dbReference type="NCBI Taxonomy" id="208602"/>
    <lineage>
        <taxon>Bacteria</taxon>
        <taxon>Bacillati</taxon>
        <taxon>Actinomycetota</taxon>
        <taxon>Actinomycetes</taxon>
        <taxon>Mycobacteriales</taxon>
        <taxon>Nocardiaceae</taxon>
        <taxon>Nocardia</taxon>
    </lineage>
</organism>
<dbReference type="NCBIfam" id="TIGR01733">
    <property type="entry name" value="AA-adenyl-dom"/>
    <property type="match status" value="1"/>
</dbReference>
<dbReference type="GO" id="GO:0044550">
    <property type="term" value="P:secondary metabolite biosynthetic process"/>
    <property type="evidence" value="ECO:0007669"/>
    <property type="project" value="TreeGrafter"/>
</dbReference>
<dbReference type="Gene3D" id="3.30.300.30">
    <property type="match status" value="1"/>
</dbReference>
<evidence type="ECO:0000313" key="11">
    <source>
        <dbReference type="EMBL" id="RBO85600.1"/>
    </source>
</evidence>
<dbReference type="Proteomes" id="UP000252586">
    <property type="component" value="Unassembled WGS sequence"/>
</dbReference>
<proteinExistence type="inferred from homology"/>
<dbReference type="SUPFAM" id="SSF56801">
    <property type="entry name" value="Acetyl-CoA synthetase-like"/>
    <property type="match status" value="1"/>
</dbReference>
<keyword evidence="12" id="KW-1185">Reference proteome</keyword>
<dbReference type="Gene3D" id="3.30.559.10">
    <property type="entry name" value="Chloramphenicol acetyltransferase-like domain"/>
    <property type="match status" value="1"/>
</dbReference>
<dbReference type="Gene3D" id="3.40.50.12780">
    <property type="entry name" value="N-terminal domain of ligase-like"/>
    <property type="match status" value="1"/>
</dbReference>
<keyword evidence="7" id="KW-0436">Ligase</keyword>
<dbReference type="PANTHER" id="PTHR45527">
    <property type="entry name" value="NONRIBOSOMAL PEPTIDE SYNTHETASE"/>
    <property type="match status" value="1"/>
</dbReference>
<sequence length="1166" mass="124608">MFSKDQLRADVAALLGVPGDSIGDSDDLVRLGLHSMLLMKLSGTWRRQGYRVQSSQLALEPTIEAWAALLGAGSAPAESAPSPSPSPAPAPAESDPADPAAEAEDEEFALATMQHAYWVGRQSGQALGGVAAHLYVEFDGAGADPDRLERAVAQVVSRHDQLRSAFGEAGKQRILAQPPESFFRVVDLREAADADAELETMRDRMSHQLLDVAAGRVVEFVLTLLPEGKHRLHLDVDMLAADAMSYRRILDDLAAAYESDGALPPVGYSFRQYLAERGDRIPADEHEAARRWWTEKLPSLPETAELPTIAEARRADPSRSVRFHHRLEPEDKTRLYALAHGHGLTPAVTLASVFSEVIARWSARQRFLLNLPLFNREPVHDEIDQVVGDFTNSVLVDVDARASESLVARARRLQRELHSCAAHATYEGLDVLRDLGKLRGSAVTPSVVFTSGLGLGELFSERVTRLFGSPVWILSQGPQVDLDAQVAEVGGGLLVNWDTRRDALPAGVMASMFAEFRALLDSLLAPEADWNAPLSIALPAEQRAAREAAETTSASIAPRTLHAEFFERAARHPERVALVTSQGEELTYGAVAEQALSLANSLITAGVNTGDTVAVIVPKGHRQVISVLGVLAAGAVYLPVGTDQPVARRDRILSRGLVRAVVTGADVEVPEGISRIVFEESISGPRADQAVVPDPDALAYVLFTSGSTGEPKGVEVSHRAAANTLDAIAEEFGLTAEDRTIGLSALEFDLSVFDMFSPLALGGALVCIDADKVRDAAAWAELVAAHRISVLNCAPGLIGMLLDAASADQLRSLRVVITGGDRVDAGMAARMRARVPGLRFAGLGGTTETAIHSTVYEVTDEFPAEWTAVPYGRPLSGVRCRVVNERGEDAPDWVTGELWIGGVSVADGYRGDPERTADRFVTAQGTRWYRTGDLARYLPGGTIDFLGRADHQVKIRGYRVELGEVEAAAKTRPEVGEAVAAVVAGRLSLAVVGAEAGRVVDTVAVAAALAELLPEYMVPDVLHFLEQVPLTSNGKIDRAAIRAVLEREAEGRTVAEYVAPETALEAAIAYIAAQVLGIDRIGVTTDFFDAGANSILATTFVANVRGLLAIDGVGVTDVFSAKTVRGFAARLVEREEVPGQLTQVARILLEVAGVPDPSADLAAARA</sequence>
<dbReference type="Pfam" id="PF00550">
    <property type="entry name" value="PP-binding"/>
    <property type="match status" value="2"/>
</dbReference>
<evidence type="ECO:0000256" key="3">
    <source>
        <dbReference type="ARBA" id="ARBA00007380"/>
    </source>
</evidence>
<dbReference type="FunFam" id="3.40.50.12780:FF:000012">
    <property type="entry name" value="Non-ribosomal peptide synthetase"/>
    <property type="match status" value="1"/>
</dbReference>
<dbReference type="InterPro" id="IPR057737">
    <property type="entry name" value="Condensation_MtbB-like"/>
</dbReference>
<comment type="similarity">
    <text evidence="3">Belongs to the ATP-dependent AMP-binding enzyme family. MbtB subfamily.</text>
</comment>
<dbReference type="InterPro" id="IPR020806">
    <property type="entry name" value="PKS_PP-bd"/>
</dbReference>
<dbReference type="InterPro" id="IPR001242">
    <property type="entry name" value="Condensation_dom"/>
</dbReference>
<dbReference type="PROSITE" id="PS00455">
    <property type="entry name" value="AMP_BINDING"/>
    <property type="match status" value="1"/>
</dbReference>
<dbReference type="PROSITE" id="PS50075">
    <property type="entry name" value="CARRIER"/>
    <property type="match status" value="2"/>
</dbReference>
<evidence type="ECO:0000256" key="7">
    <source>
        <dbReference type="ARBA" id="ARBA00022598"/>
    </source>
</evidence>
<dbReference type="AlphaFoldDB" id="A0A366D6D8"/>
<dbReference type="EMBL" id="QNRE01000014">
    <property type="protein sequence ID" value="RBO85600.1"/>
    <property type="molecule type" value="Genomic_DNA"/>
</dbReference>
<dbReference type="Gene3D" id="1.10.1200.10">
    <property type="entry name" value="ACP-like"/>
    <property type="match status" value="2"/>
</dbReference>
<dbReference type="GO" id="GO:0000036">
    <property type="term" value="F:acyl carrier activity"/>
    <property type="evidence" value="ECO:0007669"/>
    <property type="project" value="TreeGrafter"/>
</dbReference>
<evidence type="ECO:0000313" key="12">
    <source>
        <dbReference type="Proteomes" id="UP000252586"/>
    </source>
</evidence>
<dbReference type="InterPro" id="IPR010071">
    <property type="entry name" value="AA_adenyl_dom"/>
</dbReference>
<evidence type="ECO:0000256" key="8">
    <source>
        <dbReference type="ARBA" id="ARBA00033440"/>
    </source>
</evidence>
<feature type="domain" description="Carrier" evidence="10">
    <location>
        <begin position="1"/>
        <end position="74"/>
    </location>
</feature>
<evidence type="ECO:0000256" key="2">
    <source>
        <dbReference type="ARBA" id="ARBA00005102"/>
    </source>
</evidence>
<feature type="compositionally biased region" description="Low complexity" evidence="9">
    <location>
        <begin position="91"/>
        <end position="100"/>
    </location>
</feature>
<dbReference type="SUPFAM" id="SSF47336">
    <property type="entry name" value="ACP-like"/>
    <property type="match status" value="2"/>
</dbReference>
<dbReference type="GO" id="GO:0031177">
    <property type="term" value="F:phosphopantetheine binding"/>
    <property type="evidence" value="ECO:0007669"/>
    <property type="project" value="InterPro"/>
</dbReference>
<dbReference type="Pfam" id="PF00668">
    <property type="entry name" value="Condensation"/>
    <property type="match status" value="1"/>
</dbReference>
<dbReference type="GO" id="GO:0016874">
    <property type="term" value="F:ligase activity"/>
    <property type="evidence" value="ECO:0007669"/>
    <property type="project" value="UniProtKB-KW"/>
</dbReference>
<dbReference type="InterPro" id="IPR036736">
    <property type="entry name" value="ACP-like_sf"/>
</dbReference>
<keyword evidence="5" id="KW-0596">Phosphopantetheine</keyword>
<gene>
    <name evidence="11" type="ORF">DFR74_114143</name>
</gene>
<feature type="region of interest" description="Disordered" evidence="9">
    <location>
        <begin position="74"/>
        <end position="105"/>
    </location>
</feature>
<dbReference type="InterPro" id="IPR023213">
    <property type="entry name" value="CAT-like_dom_sf"/>
</dbReference>
<comment type="pathway">
    <text evidence="2">Siderophore biosynthesis; mycobactin biosynthesis.</text>
</comment>
<dbReference type="InterPro" id="IPR042099">
    <property type="entry name" value="ANL_N_sf"/>
</dbReference>
<evidence type="ECO:0000256" key="9">
    <source>
        <dbReference type="SAM" id="MobiDB-lite"/>
    </source>
</evidence>
<evidence type="ECO:0000256" key="6">
    <source>
        <dbReference type="ARBA" id="ARBA00022553"/>
    </source>
</evidence>
<accession>A0A366D6D8</accession>
<dbReference type="InterPro" id="IPR000873">
    <property type="entry name" value="AMP-dep_synth/lig_dom"/>
</dbReference>
<dbReference type="GO" id="GO:0043041">
    <property type="term" value="P:amino acid activation for nonribosomal peptide biosynthetic process"/>
    <property type="evidence" value="ECO:0007669"/>
    <property type="project" value="TreeGrafter"/>
</dbReference>
<protein>
    <recommendedName>
        <fullName evidence="4">Phenyloxazoline synthase MbtB</fullName>
    </recommendedName>
    <alternativeName>
        <fullName evidence="8">Mycobactin synthetase protein B</fullName>
    </alternativeName>
</protein>
<dbReference type="FunFam" id="3.30.559.30:FF:000006">
    <property type="entry name" value="Yersiniabactin polyketide/non-ribosomal peptide synthetase"/>
    <property type="match status" value="1"/>
</dbReference>
<dbReference type="InterPro" id="IPR020845">
    <property type="entry name" value="AMP-binding_CS"/>
</dbReference>
<dbReference type="InterPro" id="IPR045851">
    <property type="entry name" value="AMP-bd_C_sf"/>
</dbReference>
<dbReference type="FunFam" id="3.30.559.10:FF:000023">
    <property type="entry name" value="Non-ribosomal peptide synthetase"/>
    <property type="match status" value="1"/>
</dbReference>
<comment type="cofactor">
    <cofactor evidence="1">
        <name>pantetheine 4'-phosphate</name>
        <dbReference type="ChEBI" id="CHEBI:47942"/>
    </cofactor>
</comment>
<dbReference type="GO" id="GO:0005737">
    <property type="term" value="C:cytoplasm"/>
    <property type="evidence" value="ECO:0007669"/>
    <property type="project" value="TreeGrafter"/>
</dbReference>
<dbReference type="RefSeq" id="WP_067510593.1">
    <property type="nucleotide sequence ID" value="NZ_QNRE01000014.1"/>
</dbReference>
<dbReference type="SMART" id="SM00823">
    <property type="entry name" value="PKS_PP"/>
    <property type="match status" value="2"/>
</dbReference>
<dbReference type="PANTHER" id="PTHR45527:SF10">
    <property type="entry name" value="PYOCHELIN SYNTHASE PCHF"/>
    <property type="match status" value="1"/>
</dbReference>